<dbReference type="SMART" id="SM00014">
    <property type="entry name" value="acidPPc"/>
    <property type="match status" value="1"/>
</dbReference>
<dbReference type="Pfam" id="PF01569">
    <property type="entry name" value="PAP2"/>
    <property type="match status" value="1"/>
</dbReference>
<keyword evidence="1" id="KW-1133">Transmembrane helix</keyword>
<dbReference type="RefSeq" id="WP_182959253.1">
    <property type="nucleotide sequence ID" value="NZ_WNXC01000006.1"/>
</dbReference>
<evidence type="ECO:0000313" key="5">
    <source>
        <dbReference type="Proteomes" id="UP000636110"/>
    </source>
</evidence>
<evidence type="ECO:0000259" key="3">
    <source>
        <dbReference type="SMART" id="SM00014"/>
    </source>
</evidence>
<dbReference type="PANTHER" id="PTHR14969:SF13">
    <property type="entry name" value="AT30094P"/>
    <property type="match status" value="1"/>
</dbReference>
<keyword evidence="1" id="KW-0472">Membrane</keyword>
<sequence length="251" mass="27308">MKKLSCLLMAFCLPVFLYAQVQSVDSLAIKNTSQNPLHLKALIVPAVFITYGALSFGNNPISDLDRTTKNELQEDHPLFAAHLDNYMQFAPAAAVYALNLAGIKGKHSLVDATGIYVLSTAIMGGSVFLLKKESHRLRPDGSGYNSFPSGHTATAFAAAEFLKQEYKDVSPWYGVAGYAVATATGTLRMYNNKHWLSDVVAGAGIGILSTKVAYYLYPHVKKLLIGKQTLSYSMVPVYQDKSVGLSFHGTF</sequence>
<dbReference type="PANTHER" id="PTHR14969">
    <property type="entry name" value="SPHINGOSINE-1-PHOSPHATE PHOSPHOHYDROLASE"/>
    <property type="match status" value="1"/>
</dbReference>
<feature type="transmembrane region" description="Helical" evidence="1">
    <location>
        <begin position="195"/>
        <end position="217"/>
    </location>
</feature>
<keyword evidence="5" id="KW-1185">Reference proteome</keyword>
<keyword evidence="2" id="KW-0732">Signal</keyword>
<feature type="signal peptide" evidence="2">
    <location>
        <begin position="1"/>
        <end position="19"/>
    </location>
</feature>
<feature type="transmembrane region" description="Helical" evidence="1">
    <location>
        <begin position="109"/>
        <end position="130"/>
    </location>
</feature>
<dbReference type="EMBL" id="WNXC01000006">
    <property type="protein sequence ID" value="MBB2150348.1"/>
    <property type="molecule type" value="Genomic_DNA"/>
</dbReference>
<feature type="domain" description="Phosphatidic acid phosphatase type 2/haloperoxidase" evidence="3">
    <location>
        <begin position="113"/>
        <end position="214"/>
    </location>
</feature>
<name>A0ABR6EYJ5_9SPHI</name>
<proteinExistence type="predicted"/>
<comment type="caution">
    <text evidence="4">The sequence shown here is derived from an EMBL/GenBank/DDBJ whole genome shotgun (WGS) entry which is preliminary data.</text>
</comment>
<dbReference type="SUPFAM" id="SSF48317">
    <property type="entry name" value="Acid phosphatase/Vanadium-dependent haloperoxidase"/>
    <property type="match status" value="1"/>
</dbReference>
<dbReference type="CDD" id="cd03394">
    <property type="entry name" value="PAP2_like_5"/>
    <property type="match status" value="1"/>
</dbReference>
<evidence type="ECO:0000256" key="1">
    <source>
        <dbReference type="SAM" id="Phobius"/>
    </source>
</evidence>
<accession>A0ABR6EYJ5</accession>
<dbReference type="Proteomes" id="UP000636110">
    <property type="component" value="Unassembled WGS sequence"/>
</dbReference>
<gene>
    <name evidence="4" type="ORF">GM920_15735</name>
</gene>
<dbReference type="Gene3D" id="1.20.144.10">
    <property type="entry name" value="Phosphatidic acid phosphatase type 2/haloperoxidase"/>
    <property type="match status" value="1"/>
</dbReference>
<reference evidence="4 5" key="1">
    <citation type="submission" date="2019-11" db="EMBL/GenBank/DDBJ databases">
        <title>Description of Pedobacter sp. LMG 31462T.</title>
        <authorList>
            <person name="Carlier A."/>
            <person name="Qi S."/>
            <person name="Vandamme P."/>
        </authorList>
    </citation>
    <scope>NUCLEOTIDE SEQUENCE [LARGE SCALE GENOMIC DNA]</scope>
    <source>
        <strain evidence="4 5">LMG 31462</strain>
    </source>
</reference>
<evidence type="ECO:0000313" key="4">
    <source>
        <dbReference type="EMBL" id="MBB2150348.1"/>
    </source>
</evidence>
<organism evidence="4 5">
    <name type="scientific">Pedobacter gandavensis</name>
    <dbReference type="NCBI Taxonomy" id="2679963"/>
    <lineage>
        <taxon>Bacteria</taxon>
        <taxon>Pseudomonadati</taxon>
        <taxon>Bacteroidota</taxon>
        <taxon>Sphingobacteriia</taxon>
        <taxon>Sphingobacteriales</taxon>
        <taxon>Sphingobacteriaceae</taxon>
        <taxon>Pedobacter</taxon>
    </lineage>
</organism>
<feature type="chain" id="PRO_5046815213" evidence="2">
    <location>
        <begin position="20"/>
        <end position="251"/>
    </location>
</feature>
<evidence type="ECO:0000256" key="2">
    <source>
        <dbReference type="SAM" id="SignalP"/>
    </source>
</evidence>
<keyword evidence="1" id="KW-0812">Transmembrane</keyword>
<dbReference type="InterPro" id="IPR000326">
    <property type="entry name" value="PAP2/HPO"/>
</dbReference>
<protein>
    <submittedName>
        <fullName evidence="4">Phosphatase PAP2 family protein</fullName>
    </submittedName>
</protein>
<dbReference type="InterPro" id="IPR036938">
    <property type="entry name" value="PAP2/HPO_sf"/>
</dbReference>